<gene>
    <name evidence="4" type="ORF">EHT87_19785</name>
</gene>
<dbReference type="AlphaFoldDB" id="A0A3P1CGI5"/>
<reference evidence="4 5" key="1">
    <citation type="submission" date="2018-11" db="EMBL/GenBank/DDBJ databases">
        <authorList>
            <person name="Zhou Z."/>
            <person name="Wang G."/>
        </authorList>
    </citation>
    <scope>NUCLEOTIDE SEQUENCE [LARGE SCALE GENOMIC DNA]</scope>
    <source>
        <strain evidence="4 5">KCTC42998</strain>
    </source>
</reference>
<dbReference type="RefSeq" id="WP_124908395.1">
    <property type="nucleotide sequence ID" value="NZ_RQJP01000004.1"/>
</dbReference>
<dbReference type="EMBL" id="RQJP01000004">
    <property type="protein sequence ID" value="RRB12442.1"/>
    <property type="molecule type" value="Genomic_DNA"/>
</dbReference>
<evidence type="ECO:0000313" key="5">
    <source>
        <dbReference type="Proteomes" id="UP000274271"/>
    </source>
</evidence>
<accession>A0A3P1CGI5</accession>
<dbReference type="Gene3D" id="1.10.150.130">
    <property type="match status" value="1"/>
</dbReference>
<dbReference type="InterPro" id="IPR011010">
    <property type="entry name" value="DNA_brk_join_enz"/>
</dbReference>
<dbReference type="PROSITE" id="PS51898">
    <property type="entry name" value="TYR_RECOMBINASE"/>
    <property type="match status" value="1"/>
</dbReference>
<dbReference type="Pfam" id="PF00589">
    <property type="entry name" value="Phage_integrase"/>
    <property type="match status" value="1"/>
</dbReference>
<dbReference type="GO" id="GO:0015074">
    <property type="term" value="P:DNA integration"/>
    <property type="evidence" value="ECO:0007669"/>
    <property type="project" value="InterPro"/>
</dbReference>
<proteinExistence type="predicted"/>
<keyword evidence="1" id="KW-0238">DNA-binding</keyword>
<keyword evidence="2" id="KW-0233">DNA recombination</keyword>
<sequence>MSILVRFKFRTPKKNKKGEHQIPQGDRSLYIQLRINGTPSPSMYASGVKVNPKEWDQKKQQQIGRSNLAEQNNTRLKAIEGEHKEIMNRMISLGKTPTARSVKSEWLNGITPQPTVLQLYDKYLQDIEDLKGTEQAKAKGTIGAWERGRNHLQLFIRCRGKVADIELSEINVAWAREYHKWLMKHEQLEEGKEKQNADTANKYLSFVRTVLDRAVESGHAEYNALDKLVIKGQKPKPVYFLEDIHLKKLKELPLDEENDFLRDWVLLACYTGLDYPDLAAFALDPDSFIVTTFTGKKKIVTGRMKTDIESQIPLLNAVPDILAKYNNQIPIVPADRINKWLRIIRGLIGFKEKTMSLKICRKTAGALFLNEGYSLEVVQKILGHARIATTQRYYVKIIDKRVDREMDRVGVEFA</sequence>
<evidence type="ECO:0000259" key="3">
    <source>
        <dbReference type="PROSITE" id="PS51898"/>
    </source>
</evidence>
<evidence type="ECO:0000313" key="4">
    <source>
        <dbReference type="EMBL" id="RRB12442.1"/>
    </source>
</evidence>
<keyword evidence="5" id="KW-1185">Reference proteome</keyword>
<comment type="caution">
    <text evidence="4">The sequence shown here is derived from an EMBL/GenBank/DDBJ whole genome shotgun (WGS) entry which is preliminary data.</text>
</comment>
<dbReference type="InterPro" id="IPR035386">
    <property type="entry name" value="Arm-DNA-bind_5"/>
</dbReference>
<protein>
    <recommendedName>
        <fullName evidence="3">Tyr recombinase domain-containing protein</fullName>
    </recommendedName>
</protein>
<dbReference type="GO" id="GO:0003677">
    <property type="term" value="F:DNA binding"/>
    <property type="evidence" value="ECO:0007669"/>
    <property type="project" value="UniProtKB-KW"/>
</dbReference>
<dbReference type="OrthoDB" id="1098628at2"/>
<feature type="domain" description="Tyr recombinase" evidence="3">
    <location>
        <begin position="235"/>
        <end position="407"/>
    </location>
</feature>
<dbReference type="InterPro" id="IPR002104">
    <property type="entry name" value="Integrase_catalytic"/>
</dbReference>
<dbReference type="Proteomes" id="UP000274271">
    <property type="component" value="Unassembled WGS sequence"/>
</dbReference>
<dbReference type="InterPro" id="IPR013762">
    <property type="entry name" value="Integrase-like_cat_sf"/>
</dbReference>
<dbReference type="Gene3D" id="1.10.443.10">
    <property type="entry name" value="Intergrase catalytic core"/>
    <property type="match status" value="1"/>
</dbReference>
<dbReference type="SUPFAM" id="SSF56349">
    <property type="entry name" value="DNA breaking-rejoining enzymes"/>
    <property type="match status" value="1"/>
</dbReference>
<dbReference type="Pfam" id="PF17293">
    <property type="entry name" value="Arm-DNA-bind_5"/>
    <property type="match status" value="1"/>
</dbReference>
<name>A0A3P1CGI5_9BACT</name>
<evidence type="ECO:0000256" key="1">
    <source>
        <dbReference type="ARBA" id="ARBA00023125"/>
    </source>
</evidence>
<dbReference type="Pfam" id="PF13102">
    <property type="entry name" value="Phage_int_SAM_5"/>
    <property type="match status" value="1"/>
</dbReference>
<dbReference type="InterPro" id="IPR010998">
    <property type="entry name" value="Integrase_recombinase_N"/>
</dbReference>
<organism evidence="4 5">
    <name type="scientific">Larkinella knui</name>
    <dbReference type="NCBI Taxonomy" id="2025310"/>
    <lineage>
        <taxon>Bacteria</taxon>
        <taxon>Pseudomonadati</taxon>
        <taxon>Bacteroidota</taxon>
        <taxon>Cytophagia</taxon>
        <taxon>Cytophagales</taxon>
        <taxon>Spirosomataceae</taxon>
        <taxon>Larkinella</taxon>
    </lineage>
</organism>
<dbReference type="InterPro" id="IPR025269">
    <property type="entry name" value="SAM-like_dom"/>
</dbReference>
<dbReference type="GO" id="GO:0006310">
    <property type="term" value="P:DNA recombination"/>
    <property type="evidence" value="ECO:0007669"/>
    <property type="project" value="UniProtKB-KW"/>
</dbReference>
<evidence type="ECO:0000256" key="2">
    <source>
        <dbReference type="ARBA" id="ARBA00023172"/>
    </source>
</evidence>